<evidence type="ECO:0000256" key="8">
    <source>
        <dbReference type="ARBA" id="ARBA00023145"/>
    </source>
</evidence>
<dbReference type="InterPro" id="IPR032815">
    <property type="entry name" value="S8_pro-domain"/>
</dbReference>
<feature type="active site" description="Charge relay system" evidence="11 12">
    <location>
        <position position="232"/>
    </location>
</feature>
<dbReference type="Gene3D" id="3.30.70.850">
    <property type="entry name" value="Peptidase S8, pro-domain"/>
    <property type="match status" value="1"/>
</dbReference>
<dbReference type="InterPro" id="IPR022398">
    <property type="entry name" value="Peptidase_S8_His-AS"/>
</dbReference>
<feature type="active site" description="Charge relay system" evidence="11 12">
    <location>
        <position position="445"/>
    </location>
</feature>
<feature type="active site" description="Charge relay system" evidence="11 12">
    <location>
        <position position="271"/>
    </location>
</feature>
<dbReference type="InterPro" id="IPR038466">
    <property type="entry name" value="S8_pro-domain_sf"/>
</dbReference>
<organism evidence="15 16">
    <name type="scientific">Ditylenchus destructor</name>
    <dbReference type="NCBI Taxonomy" id="166010"/>
    <lineage>
        <taxon>Eukaryota</taxon>
        <taxon>Metazoa</taxon>
        <taxon>Ecdysozoa</taxon>
        <taxon>Nematoda</taxon>
        <taxon>Chromadorea</taxon>
        <taxon>Rhabditida</taxon>
        <taxon>Tylenchina</taxon>
        <taxon>Tylenchomorpha</taxon>
        <taxon>Sphaerularioidea</taxon>
        <taxon>Anguinidae</taxon>
        <taxon>Anguininae</taxon>
        <taxon>Ditylenchus</taxon>
    </lineage>
</organism>
<keyword evidence="3" id="KW-0165">Cleavage on pair of basic residues</keyword>
<dbReference type="Pfam" id="PF01483">
    <property type="entry name" value="P_proprotein"/>
    <property type="match status" value="1"/>
</dbReference>
<reference evidence="15" key="1">
    <citation type="submission" date="2022-01" db="EMBL/GenBank/DDBJ databases">
        <title>Genome Sequence Resource for Two Populations of Ditylenchus destructor, the Migratory Endoparasitic Phytonematode.</title>
        <authorList>
            <person name="Zhang H."/>
            <person name="Lin R."/>
            <person name="Xie B."/>
        </authorList>
    </citation>
    <scope>NUCLEOTIDE SEQUENCE</scope>
    <source>
        <strain evidence="15">BazhouSP</strain>
    </source>
</reference>
<sequence length="719" mass="81189">MGIWQHILYITISLLILNDICWSQYLRNDYYENDAPLNELLTEIIELNTRLTDPYWQKSSAMETTYNEEDDEWVVEIDGGLEEAQWVASLTGCQLLGKMKGFNHMYVMRYSKEASPGTLRSLLKRSKRDTNEKVPNEIKSLSELVKELKQVKFAEHQQHLARRKRFAINKQFSNLNRVSTFNDPYFAEQWQLHESVISNYPNDILPLRVDHHISDVWQMGYTGKGVVVTIIDDGIDYTHDDLRPNYDPLASYDLNDDDEDPMPSLDEVNSHGTRCAGEVAMAANNSRCGVGVAYNAKIGGIRLLDGKLNDRMEAEAFTFALGHVDIMSISWGPKDDGKTIEKPGRLSQMALEKGIKEGRNGLGTIYVWASGNGGMVGDSCATDGYASSPYSFTVSAIASGGTVPWYAEHCASTLVSTYSTGYLDHKLVLTTNPGNTCTHNHTGTSAATPIAVGIIALALEANPKLTWRDIQHLAVWTADPTPSLLQRNKEWQMNRAGFLYHPKLGFGLMNALKFVQTAEKWKTVPQQQICVTEYGNYKTKSFLNSTDGVIKFETDGCNNDSNYVTFIERVQLITSIKSDFRGHVSLWLESPEGTKSQILPSRPVDLTDEGFQEWPLSTVHMWGENPKGVWTLYIQNANQWEMLSSSIHIESIKLVLYGTREAPEHYSEPREYGLALGFLEKEQNLDKEPMEKFDRKYSFEEMLERLNSANSNIRNTLGI</sequence>
<keyword evidence="9" id="KW-1015">Disulfide bond</keyword>
<dbReference type="CDD" id="cd04059">
    <property type="entry name" value="Peptidases_S8_Protein_convertases_Kexins_Furin-like"/>
    <property type="match status" value="1"/>
</dbReference>
<dbReference type="InterPro" id="IPR000209">
    <property type="entry name" value="Peptidase_S8/S53_dom"/>
</dbReference>
<dbReference type="Pfam" id="PF16470">
    <property type="entry name" value="S8_pro-domain"/>
    <property type="match status" value="1"/>
</dbReference>
<dbReference type="SUPFAM" id="SSF52743">
    <property type="entry name" value="Subtilisin-like"/>
    <property type="match status" value="1"/>
</dbReference>
<dbReference type="GO" id="GO:0012505">
    <property type="term" value="C:endomembrane system"/>
    <property type="evidence" value="ECO:0007669"/>
    <property type="project" value="UniProtKB-ARBA"/>
</dbReference>
<keyword evidence="5 12" id="KW-0378">Hydrolase</keyword>
<evidence type="ECO:0000256" key="5">
    <source>
        <dbReference type="ARBA" id="ARBA00022801"/>
    </source>
</evidence>
<feature type="signal peptide" evidence="13">
    <location>
        <begin position="1"/>
        <end position="23"/>
    </location>
</feature>
<proteinExistence type="inferred from homology"/>
<evidence type="ECO:0000256" key="3">
    <source>
        <dbReference type="ARBA" id="ARBA00022685"/>
    </source>
</evidence>
<dbReference type="SUPFAM" id="SSF49785">
    <property type="entry name" value="Galactose-binding domain-like"/>
    <property type="match status" value="1"/>
</dbReference>
<dbReference type="GO" id="GO:0016020">
    <property type="term" value="C:membrane"/>
    <property type="evidence" value="ECO:0007669"/>
    <property type="project" value="TreeGrafter"/>
</dbReference>
<dbReference type="PROSITE" id="PS51892">
    <property type="entry name" value="SUBTILASE"/>
    <property type="match status" value="1"/>
</dbReference>
<evidence type="ECO:0000256" key="4">
    <source>
        <dbReference type="ARBA" id="ARBA00022729"/>
    </source>
</evidence>
<evidence type="ECO:0000256" key="7">
    <source>
        <dbReference type="ARBA" id="ARBA00022837"/>
    </source>
</evidence>
<dbReference type="InterPro" id="IPR034182">
    <property type="entry name" value="Kexin/furin"/>
</dbReference>
<evidence type="ECO:0000256" key="2">
    <source>
        <dbReference type="ARBA" id="ARBA00022670"/>
    </source>
</evidence>
<evidence type="ECO:0000313" key="15">
    <source>
        <dbReference type="EMBL" id="KAI1725933.1"/>
    </source>
</evidence>
<dbReference type="PROSITE" id="PS00138">
    <property type="entry name" value="SUBTILASE_SER"/>
    <property type="match status" value="1"/>
</dbReference>
<dbReference type="GO" id="GO:0043005">
    <property type="term" value="C:neuron projection"/>
    <property type="evidence" value="ECO:0007669"/>
    <property type="project" value="TreeGrafter"/>
</dbReference>
<evidence type="ECO:0000256" key="10">
    <source>
        <dbReference type="ARBA" id="ARBA00023180"/>
    </source>
</evidence>
<gene>
    <name evidence="15" type="ORF">DdX_02622</name>
</gene>
<feature type="domain" description="P/Homo B" evidence="14">
    <location>
        <begin position="523"/>
        <end position="662"/>
    </location>
</feature>
<keyword evidence="8" id="KW-0865">Zymogen</keyword>
<keyword evidence="16" id="KW-1185">Reference proteome</keyword>
<dbReference type="PANTHER" id="PTHR42884">
    <property type="entry name" value="PROPROTEIN CONVERTASE SUBTILISIN/KEXIN-RELATED"/>
    <property type="match status" value="1"/>
</dbReference>
<evidence type="ECO:0000256" key="6">
    <source>
        <dbReference type="ARBA" id="ARBA00022825"/>
    </source>
</evidence>
<keyword evidence="6 12" id="KW-0720">Serine protease</keyword>
<evidence type="ECO:0000256" key="12">
    <source>
        <dbReference type="PROSITE-ProRule" id="PRU01240"/>
    </source>
</evidence>
<dbReference type="PRINTS" id="PR00723">
    <property type="entry name" value="SUBTILISIN"/>
</dbReference>
<evidence type="ECO:0000313" key="16">
    <source>
        <dbReference type="Proteomes" id="UP001201812"/>
    </source>
</evidence>
<evidence type="ECO:0000256" key="9">
    <source>
        <dbReference type="ARBA" id="ARBA00023157"/>
    </source>
</evidence>
<dbReference type="PANTHER" id="PTHR42884:SF14">
    <property type="entry name" value="NEUROENDOCRINE CONVERTASE 1"/>
    <property type="match status" value="1"/>
</dbReference>
<dbReference type="Pfam" id="PF00082">
    <property type="entry name" value="Peptidase_S8"/>
    <property type="match status" value="1"/>
</dbReference>
<dbReference type="GO" id="GO:0005615">
    <property type="term" value="C:extracellular space"/>
    <property type="evidence" value="ECO:0007669"/>
    <property type="project" value="TreeGrafter"/>
</dbReference>
<dbReference type="FunFam" id="3.40.50.200:FF:000021">
    <property type="entry name" value="Proprotein convertase subtilisin/kexin type 5a"/>
    <property type="match status" value="1"/>
</dbReference>
<dbReference type="FunFam" id="2.60.120.260:FF:000006">
    <property type="entry name" value="Proprotein convertase subtilisin/kexin type 5"/>
    <property type="match status" value="1"/>
</dbReference>
<accession>A0AAD4NCY1</accession>
<evidence type="ECO:0000256" key="11">
    <source>
        <dbReference type="PIRSR" id="PIRSR615500-1"/>
    </source>
</evidence>
<dbReference type="GO" id="GO:0016486">
    <property type="term" value="P:peptide hormone processing"/>
    <property type="evidence" value="ECO:0007669"/>
    <property type="project" value="TreeGrafter"/>
</dbReference>
<dbReference type="InterPro" id="IPR023828">
    <property type="entry name" value="Peptidase_S8_Ser-AS"/>
</dbReference>
<protein>
    <submittedName>
        <fullName evidence="15">Subtilase family domain-containing protein</fullName>
    </submittedName>
</protein>
<comment type="caution">
    <text evidence="15">The sequence shown here is derived from an EMBL/GenBank/DDBJ whole genome shotgun (WGS) entry which is preliminary data.</text>
</comment>
<dbReference type="InterPro" id="IPR002884">
    <property type="entry name" value="P_dom"/>
</dbReference>
<evidence type="ECO:0000259" key="14">
    <source>
        <dbReference type="PROSITE" id="PS51829"/>
    </source>
</evidence>
<feature type="chain" id="PRO_5041969433" evidence="13">
    <location>
        <begin position="24"/>
        <end position="719"/>
    </location>
</feature>
<dbReference type="GO" id="GO:0005737">
    <property type="term" value="C:cytoplasm"/>
    <property type="evidence" value="ECO:0007669"/>
    <property type="project" value="UniProtKB-ARBA"/>
</dbReference>
<keyword evidence="4 13" id="KW-0732">Signal</keyword>
<dbReference type="PROSITE" id="PS00137">
    <property type="entry name" value="SUBTILASE_HIS"/>
    <property type="match status" value="1"/>
</dbReference>
<dbReference type="Proteomes" id="UP001201812">
    <property type="component" value="Unassembled WGS sequence"/>
</dbReference>
<dbReference type="EMBL" id="JAKKPZ010000002">
    <property type="protein sequence ID" value="KAI1725933.1"/>
    <property type="molecule type" value="Genomic_DNA"/>
</dbReference>
<keyword evidence="7" id="KW-0106">Calcium</keyword>
<dbReference type="AlphaFoldDB" id="A0AAD4NCY1"/>
<dbReference type="InterPro" id="IPR023827">
    <property type="entry name" value="Peptidase_S8_Asp-AS"/>
</dbReference>
<dbReference type="PROSITE" id="PS00136">
    <property type="entry name" value="SUBTILASE_ASP"/>
    <property type="match status" value="1"/>
</dbReference>
<keyword evidence="2 12" id="KW-0645">Protease</keyword>
<dbReference type="InterPro" id="IPR008979">
    <property type="entry name" value="Galactose-bd-like_sf"/>
</dbReference>
<dbReference type="PROSITE" id="PS51829">
    <property type="entry name" value="P_HOMO_B"/>
    <property type="match status" value="1"/>
</dbReference>
<dbReference type="Gene3D" id="3.40.50.200">
    <property type="entry name" value="Peptidase S8/S53 domain"/>
    <property type="match status" value="1"/>
</dbReference>
<dbReference type="InterPro" id="IPR036852">
    <property type="entry name" value="Peptidase_S8/S53_dom_sf"/>
</dbReference>
<comment type="similarity">
    <text evidence="1">Belongs to the peptidase S8 family. Furin subfamily.</text>
</comment>
<dbReference type="Gene3D" id="2.60.120.260">
    <property type="entry name" value="Galactose-binding domain-like"/>
    <property type="match status" value="1"/>
</dbReference>
<evidence type="ECO:0000256" key="13">
    <source>
        <dbReference type="SAM" id="SignalP"/>
    </source>
</evidence>
<dbReference type="InterPro" id="IPR015500">
    <property type="entry name" value="Peptidase_S8_subtilisin-rel"/>
</dbReference>
<evidence type="ECO:0000256" key="1">
    <source>
        <dbReference type="ARBA" id="ARBA00005325"/>
    </source>
</evidence>
<keyword evidence="10" id="KW-0325">Glycoprotein</keyword>
<name>A0AAD4NCY1_9BILA</name>
<dbReference type="GO" id="GO:0004252">
    <property type="term" value="F:serine-type endopeptidase activity"/>
    <property type="evidence" value="ECO:0007669"/>
    <property type="project" value="UniProtKB-UniRule"/>
</dbReference>